<keyword evidence="2" id="KW-1185">Reference proteome</keyword>
<accession>A0A428MYG9</accession>
<organism evidence="1 2">
    <name type="scientific">Salibacterium salarium</name>
    <dbReference type="NCBI Taxonomy" id="284579"/>
    <lineage>
        <taxon>Bacteria</taxon>
        <taxon>Bacillati</taxon>
        <taxon>Bacillota</taxon>
        <taxon>Bacilli</taxon>
        <taxon>Bacillales</taxon>
        <taxon>Bacillaceae</taxon>
    </lineage>
</organism>
<evidence type="ECO:0000313" key="1">
    <source>
        <dbReference type="EMBL" id="RSL31185.1"/>
    </source>
</evidence>
<proteinExistence type="predicted"/>
<dbReference type="Proteomes" id="UP000275076">
    <property type="component" value="Unassembled WGS sequence"/>
</dbReference>
<protein>
    <submittedName>
        <fullName evidence="1">Uncharacterized protein</fullName>
    </submittedName>
</protein>
<gene>
    <name evidence="1" type="ORF">D7Z54_22005</name>
</gene>
<dbReference type="AlphaFoldDB" id="A0A428MYG9"/>
<evidence type="ECO:0000313" key="2">
    <source>
        <dbReference type="Proteomes" id="UP000275076"/>
    </source>
</evidence>
<dbReference type="EMBL" id="RBVX01000027">
    <property type="protein sequence ID" value="RSL31185.1"/>
    <property type="molecule type" value="Genomic_DNA"/>
</dbReference>
<name>A0A428MYG9_9BACI</name>
<comment type="caution">
    <text evidence="1">The sequence shown here is derived from an EMBL/GenBank/DDBJ whole genome shotgun (WGS) entry which is preliminary data.</text>
</comment>
<sequence length="79" mass="8952">MLHFYKKAGLISGLFPCYENSIYTRKEQAPWIVEVRLRMPRPVATPNSPASGRLSFGPPSGWELDSENANILYISIIQK</sequence>
<reference evidence="1 2" key="1">
    <citation type="submission" date="2018-10" db="EMBL/GenBank/DDBJ databases">
        <title>Draft genome sequence of Bacillus salarius IM0101, isolated from a hypersaline soil in Inner Mongolia, China.</title>
        <authorList>
            <person name="Yamprayoonswat W."/>
            <person name="Boonvisut S."/>
            <person name="Jumpathong W."/>
            <person name="Sittihan S."/>
            <person name="Ruangsuj P."/>
            <person name="Wanthongcharoen S."/>
            <person name="Thongpramul N."/>
            <person name="Pimmason S."/>
            <person name="Yu B."/>
            <person name="Yasawong M."/>
        </authorList>
    </citation>
    <scope>NUCLEOTIDE SEQUENCE [LARGE SCALE GENOMIC DNA]</scope>
    <source>
        <strain evidence="1 2">IM0101</strain>
    </source>
</reference>